<dbReference type="CDD" id="cd05911">
    <property type="entry name" value="Firefly_Luc_like"/>
    <property type="match status" value="1"/>
</dbReference>
<dbReference type="InterPro" id="IPR025110">
    <property type="entry name" value="AMP-bd_C"/>
</dbReference>
<evidence type="ECO:0000259" key="4">
    <source>
        <dbReference type="Pfam" id="PF13193"/>
    </source>
</evidence>
<sequence>MYFHGDPLEQDKKPIHETLLEKFITLHEKDPENPAFVTAENESDYLSYQDLHTKIVALSEWFVENGYKKGDVVLIASNNNWRFFAAYLGAWRAGLIVSAASDQFTPFEMNQQIDDSQAQLIFVDAHTLLVVLEASKGVKTVRHIVSFSSSPPAKVLQFDTLTNRVVKNIKMPVIDAHNDIVFLPYSSGTTGKPKGVMISHINLSTMLASTLKAFGTIAMSFGLPEDFAIPQDLHFLPMYHAMGMFRTLINAYRGSTQIVFTKFNLELVLQLVEKHSIMSIAMVPAILVKMVNSPLLQKYDISSLATITLGSAPLPEGAVQKLKSILPDVKVVQGYGMTELTFASHFPAPDSPEQSVGRLLPGSSMKVTKEDGTLCGIKEIGELWIKGPQMMKGYWRKDDLNKDLFDSEGYMRTGDIVYFDENGDTYICDRMKELIKVNAKQVAPAELESVALEHHDVADVCVFGVDDATSGERPVALVVPKGKRTQETAKAIMKHINDKLARYKHIKEVEFVSEIMRTGTGKILRRHMKKMYLEPRKSRL</sequence>
<dbReference type="InterPro" id="IPR000873">
    <property type="entry name" value="AMP-dep_synth/lig_dom"/>
</dbReference>
<dbReference type="EnsemblMetazoa" id="CJA38706.1">
    <property type="protein sequence ID" value="CJA38706.1"/>
    <property type="gene ID" value="WBGene00214553"/>
</dbReference>
<accession>A0A8R1ENL9</accession>
<dbReference type="InterPro" id="IPR045851">
    <property type="entry name" value="AMP-bd_C_sf"/>
</dbReference>
<dbReference type="Pfam" id="PF13193">
    <property type="entry name" value="AMP-binding_C"/>
    <property type="match status" value="1"/>
</dbReference>
<dbReference type="PANTHER" id="PTHR24096:SF257">
    <property type="entry name" value="ACYL-COA SYNTHETASE 7"/>
    <property type="match status" value="1"/>
</dbReference>
<name>A0A8R1ENL9_CAEJA</name>
<organism evidence="5 6">
    <name type="scientific">Caenorhabditis japonica</name>
    <dbReference type="NCBI Taxonomy" id="281687"/>
    <lineage>
        <taxon>Eukaryota</taxon>
        <taxon>Metazoa</taxon>
        <taxon>Ecdysozoa</taxon>
        <taxon>Nematoda</taxon>
        <taxon>Chromadorea</taxon>
        <taxon>Rhabditida</taxon>
        <taxon>Rhabditina</taxon>
        <taxon>Rhabditomorpha</taxon>
        <taxon>Rhabditoidea</taxon>
        <taxon>Rhabditidae</taxon>
        <taxon>Peloderinae</taxon>
        <taxon>Caenorhabditis</taxon>
    </lineage>
</organism>
<dbReference type="PANTHER" id="PTHR24096">
    <property type="entry name" value="LONG-CHAIN-FATTY-ACID--COA LIGASE"/>
    <property type="match status" value="1"/>
</dbReference>
<evidence type="ECO:0000313" key="5">
    <source>
        <dbReference type="EnsemblMetazoa" id="CJA38706.1"/>
    </source>
</evidence>
<dbReference type="GO" id="GO:1904070">
    <property type="term" value="P:ascaroside biosynthetic process"/>
    <property type="evidence" value="ECO:0007669"/>
    <property type="project" value="EnsemblMetazoa"/>
</dbReference>
<dbReference type="AlphaFoldDB" id="A0A8R1ENL9"/>
<dbReference type="InterPro" id="IPR020845">
    <property type="entry name" value="AMP-binding_CS"/>
</dbReference>
<dbReference type="PROSITE" id="PS00455">
    <property type="entry name" value="AMP_BINDING"/>
    <property type="match status" value="1"/>
</dbReference>
<evidence type="ECO:0000313" key="6">
    <source>
        <dbReference type="Proteomes" id="UP000005237"/>
    </source>
</evidence>
<keyword evidence="6" id="KW-1185">Reference proteome</keyword>
<feature type="domain" description="AMP-binding enzyme C-terminal" evidence="4">
    <location>
        <begin position="446"/>
        <end position="522"/>
    </location>
</feature>
<evidence type="ECO:0000256" key="1">
    <source>
        <dbReference type="ARBA" id="ARBA00004275"/>
    </source>
</evidence>
<reference evidence="6" key="1">
    <citation type="submission" date="2010-08" db="EMBL/GenBank/DDBJ databases">
        <authorList>
            <consortium name="Caenorhabditis japonica Sequencing Consortium"/>
            <person name="Wilson R.K."/>
        </authorList>
    </citation>
    <scope>NUCLEOTIDE SEQUENCE [LARGE SCALE GENOMIC DNA]</scope>
    <source>
        <strain evidence="6">DF5081</strain>
    </source>
</reference>
<dbReference type="Proteomes" id="UP000005237">
    <property type="component" value="Unassembled WGS sequence"/>
</dbReference>
<protein>
    <submittedName>
        <fullName evidence="5">Uncharacterized protein</fullName>
    </submittedName>
</protein>
<dbReference type="GO" id="GO:0031956">
    <property type="term" value="F:medium-chain fatty acid-CoA ligase activity"/>
    <property type="evidence" value="ECO:0007669"/>
    <property type="project" value="EnsemblMetazoa"/>
</dbReference>
<comment type="subcellular location">
    <subcellularLocation>
        <location evidence="1">Peroxisome</location>
    </subcellularLocation>
</comment>
<dbReference type="SUPFAM" id="SSF56801">
    <property type="entry name" value="Acetyl-CoA synthetase-like"/>
    <property type="match status" value="1"/>
</dbReference>
<reference evidence="5" key="2">
    <citation type="submission" date="2022-06" db="UniProtKB">
        <authorList>
            <consortium name="EnsemblMetazoa"/>
        </authorList>
    </citation>
    <scope>IDENTIFICATION</scope>
    <source>
        <strain evidence="5">DF5081</strain>
    </source>
</reference>
<dbReference type="InterPro" id="IPR042099">
    <property type="entry name" value="ANL_N_sf"/>
</dbReference>
<dbReference type="Gene3D" id="3.40.50.12780">
    <property type="entry name" value="N-terminal domain of ligase-like"/>
    <property type="match status" value="1"/>
</dbReference>
<keyword evidence="2" id="KW-0576">Peroxisome</keyword>
<evidence type="ECO:0000259" key="3">
    <source>
        <dbReference type="Pfam" id="PF00501"/>
    </source>
</evidence>
<proteinExistence type="predicted"/>
<feature type="domain" description="AMP-dependent synthetase/ligase" evidence="3">
    <location>
        <begin position="28"/>
        <end position="395"/>
    </location>
</feature>
<dbReference type="GO" id="GO:0005777">
    <property type="term" value="C:peroxisome"/>
    <property type="evidence" value="ECO:0007669"/>
    <property type="project" value="UniProtKB-SubCell"/>
</dbReference>
<evidence type="ECO:0000256" key="2">
    <source>
        <dbReference type="ARBA" id="ARBA00023140"/>
    </source>
</evidence>
<dbReference type="Pfam" id="PF00501">
    <property type="entry name" value="AMP-binding"/>
    <property type="match status" value="1"/>
</dbReference>
<dbReference type="Gene3D" id="3.30.300.30">
    <property type="match status" value="1"/>
</dbReference>